<proteinExistence type="predicted"/>
<organism evidence="6 7">
    <name type="scientific">Maioricimonas rarisocia</name>
    <dbReference type="NCBI Taxonomy" id="2528026"/>
    <lineage>
        <taxon>Bacteria</taxon>
        <taxon>Pseudomonadati</taxon>
        <taxon>Planctomycetota</taxon>
        <taxon>Planctomycetia</taxon>
        <taxon>Planctomycetales</taxon>
        <taxon>Planctomycetaceae</taxon>
        <taxon>Maioricimonas</taxon>
    </lineage>
</organism>
<keyword evidence="2" id="KW-0812">Transmembrane</keyword>
<feature type="transmembrane region" description="Helical" evidence="2">
    <location>
        <begin position="206"/>
        <end position="232"/>
    </location>
</feature>
<name>A0A517Z9I5_9PLAN</name>
<dbReference type="AlphaFoldDB" id="A0A517Z9I5"/>
<evidence type="ECO:0000313" key="6">
    <source>
        <dbReference type="EMBL" id="QDU39080.1"/>
    </source>
</evidence>
<evidence type="ECO:0000256" key="3">
    <source>
        <dbReference type="SAM" id="SignalP"/>
    </source>
</evidence>
<sequence length="358" mass="39365" precursor="true">MIAGLLIIVGATACLSASAFADDPIETAALPHLVVGTKHSPPFAFRNPDGQWTGISIELWRHLGDEINVEYEFRELPLEEMLAGIETGELDVAVAAISVTADRLQRVEFCHPHFTTGLGIAVRARDPATNWSMVRRIVSTRLLRIAGVILGIVAVCGLLFWIAERKRNEGTFGGGRRQGVGMGLWWSMILLLGHKGVFPVSTFGRVVAACSMVASILLLSLLTGVITSVLTVQQLDTGIEHPSDLRHVRTVTVESSTSADYLRRRRIGFRAVPKAEEALQAVAESRADAAVYDEALLRYLANTEFVESIHVLPVSFNTQEYAIALQSDSTLRKPLNEALLRFRASDSWDELIYRYLGE</sequence>
<dbReference type="EMBL" id="CP036275">
    <property type="protein sequence ID" value="QDU39080.1"/>
    <property type="molecule type" value="Genomic_DNA"/>
</dbReference>
<feature type="transmembrane region" description="Helical" evidence="2">
    <location>
        <begin position="142"/>
        <end position="162"/>
    </location>
</feature>
<dbReference type="SMART" id="SM00062">
    <property type="entry name" value="PBPb"/>
    <property type="match status" value="1"/>
</dbReference>
<dbReference type="InterPro" id="IPR001638">
    <property type="entry name" value="Solute-binding_3/MltF_N"/>
</dbReference>
<feature type="domain" description="Solute-binding protein family 3/N-terminal" evidence="4">
    <location>
        <begin position="32"/>
        <end position="358"/>
    </location>
</feature>
<dbReference type="KEGG" id="mri:Mal4_34150"/>
<protein>
    <submittedName>
        <fullName evidence="6">Cystine-binding periplasmic protein</fullName>
    </submittedName>
</protein>
<gene>
    <name evidence="6" type="primary">fliY</name>
    <name evidence="6" type="ORF">Mal4_34150</name>
</gene>
<dbReference type="SUPFAM" id="SSF81324">
    <property type="entry name" value="Voltage-gated potassium channels"/>
    <property type="match status" value="1"/>
</dbReference>
<dbReference type="OrthoDB" id="5486437at2"/>
<accession>A0A517Z9I5</accession>
<evidence type="ECO:0000256" key="2">
    <source>
        <dbReference type="SAM" id="Phobius"/>
    </source>
</evidence>
<dbReference type="Gene3D" id="3.40.190.10">
    <property type="entry name" value="Periplasmic binding protein-like II"/>
    <property type="match status" value="3"/>
</dbReference>
<evidence type="ECO:0000313" key="7">
    <source>
        <dbReference type="Proteomes" id="UP000320496"/>
    </source>
</evidence>
<evidence type="ECO:0000259" key="4">
    <source>
        <dbReference type="SMART" id="SM00062"/>
    </source>
</evidence>
<keyword evidence="7" id="KW-1185">Reference proteome</keyword>
<dbReference type="SUPFAM" id="SSF53850">
    <property type="entry name" value="Periplasmic binding protein-like II"/>
    <property type="match status" value="1"/>
</dbReference>
<dbReference type="SMART" id="SM00079">
    <property type="entry name" value="PBPe"/>
    <property type="match status" value="1"/>
</dbReference>
<dbReference type="Proteomes" id="UP000320496">
    <property type="component" value="Chromosome"/>
</dbReference>
<dbReference type="PANTHER" id="PTHR35936:SF35">
    <property type="entry name" value="L-CYSTINE-BINDING PROTEIN TCYJ"/>
    <property type="match status" value="1"/>
</dbReference>
<dbReference type="Gene3D" id="1.10.287.70">
    <property type="match status" value="1"/>
</dbReference>
<feature type="domain" description="Ionotropic glutamate receptor C-terminal" evidence="5">
    <location>
        <begin position="32"/>
        <end position="354"/>
    </location>
</feature>
<reference evidence="6 7" key="1">
    <citation type="submission" date="2019-02" db="EMBL/GenBank/DDBJ databases">
        <title>Deep-cultivation of Planctomycetes and their phenomic and genomic characterization uncovers novel biology.</title>
        <authorList>
            <person name="Wiegand S."/>
            <person name="Jogler M."/>
            <person name="Boedeker C."/>
            <person name="Pinto D."/>
            <person name="Vollmers J."/>
            <person name="Rivas-Marin E."/>
            <person name="Kohn T."/>
            <person name="Peeters S.H."/>
            <person name="Heuer A."/>
            <person name="Rast P."/>
            <person name="Oberbeckmann S."/>
            <person name="Bunk B."/>
            <person name="Jeske O."/>
            <person name="Meyerdierks A."/>
            <person name="Storesund J.E."/>
            <person name="Kallscheuer N."/>
            <person name="Luecker S."/>
            <person name="Lage O.M."/>
            <person name="Pohl T."/>
            <person name="Merkel B.J."/>
            <person name="Hornburger P."/>
            <person name="Mueller R.-W."/>
            <person name="Bruemmer F."/>
            <person name="Labrenz M."/>
            <person name="Spormann A.M."/>
            <person name="Op den Camp H."/>
            <person name="Overmann J."/>
            <person name="Amann R."/>
            <person name="Jetten M.S.M."/>
            <person name="Mascher T."/>
            <person name="Medema M.H."/>
            <person name="Devos D.P."/>
            <person name="Kaster A.-K."/>
            <person name="Ovreas L."/>
            <person name="Rohde M."/>
            <person name="Galperin M.Y."/>
            <person name="Jogler C."/>
        </authorList>
    </citation>
    <scope>NUCLEOTIDE SEQUENCE [LARGE SCALE GENOMIC DNA]</scope>
    <source>
        <strain evidence="6 7">Mal4</strain>
    </source>
</reference>
<dbReference type="PANTHER" id="PTHR35936">
    <property type="entry name" value="MEMBRANE-BOUND LYTIC MUREIN TRANSGLYCOSYLASE F"/>
    <property type="match status" value="1"/>
</dbReference>
<feature type="signal peptide" evidence="3">
    <location>
        <begin position="1"/>
        <end position="21"/>
    </location>
</feature>
<keyword evidence="2" id="KW-0472">Membrane</keyword>
<feature type="chain" id="PRO_5021764871" evidence="3">
    <location>
        <begin position="22"/>
        <end position="358"/>
    </location>
</feature>
<dbReference type="Pfam" id="PF00497">
    <property type="entry name" value="SBP_bac_3"/>
    <property type="match status" value="1"/>
</dbReference>
<keyword evidence="2" id="KW-1133">Transmembrane helix</keyword>
<keyword evidence="1 3" id="KW-0732">Signal</keyword>
<evidence type="ECO:0000256" key="1">
    <source>
        <dbReference type="ARBA" id="ARBA00022729"/>
    </source>
</evidence>
<dbReference type="RefSeq" id="WP_145370298.1">
    <property type="nucleotide sequence ID" value="NZ_CP036275.1"/>
</dbReference>
<feature type="transmembrane region" description="Helical" evidence="2">
    <location>
        <begin position="183"/>
        <end position="200"/>
    </location>
</feature>
<dbReference type="GO" id="GO:0015276">
    <property type="term" value="F:ligand-gated monoatomic ion channel activity"/>
    <property type="evidence" value="ECO:0007669"/>
    <property type="project" value="InterPro"/>
</dbReference>
<dbReference type="InterPro" id="IPR001320">
    <property type="entry name" value="Iontro_rcpt_C"/>
</dbReference>
<dbReference type="GO" id="GO:0016020">
    <property type="term" value="C:membrane"/>
    <property type="evidence" value="ECO:0007669"/>
    <property type="project" value="InterPro"/>
</dbReference>
<evidence type="ECO:0000259" key="5">
    <source>
        <dbReference type="SMART" id="SM00079"/>
    </source>
</evidence>